<evidence type="ECO:0000259" key="8">
    <source>
        <dbReference type="PROSITE" id="PS50850"/>
    </source>
</evidence>
<accession>A0A6A6GVR5</accession>
<name>A0A6A6GVR5_VIRVR</name>
<feature type="transmembrane region" description="Helical" evidence="7">
    <location>
        <begin position="275"/>
        <end position="298"/>
    </location>
</feature>
<proteinExistence type="inferred from homology"/>
<keyword evidence="3 7" id="KW-0812">Transmembrane</keyword>
<feature type="transmembrane region" description="Helical" evidence="7">
    <location>
        <begin position="205"/>
        <end position="225"/>
    </location>
</feature>
<evidence type="ECO:0000256" key="5">
    <source>
        <dbReference type="ARBA" id="ARBA00023136"/>
    </source>
</evidence>
<evidence type="ECO:0000256" key="3">
    <source>
        <dbReference type="ARBA" id="ARBA00022692"/>
    </source>
</evidence>
<feature type="region of interest" description="Disordered" evidence="6">
    <location>
        <begin position="1"/>
        <end position="36"/>
    </location>
</feature>
<dbReference type="InterPro" id="IPR011701">
    <property type="entry name" value="MFS"/>
</dbReference>
<dbReference type="PANTHER" id="PTHR23502:SF68">
    <property type="entry name" value="MULTIDRUG TRANSPORTER, PUTATIVE (AFU_ORTHOLOGUE AFUA_3G01120)-RELATED"/>
    <property type="match status" value="1"/>
</dbReference>
<dbReference type="OrthoDB" id="5296287at2759"/>
<evidence type="ECO:0000256" key="6">
    <source>
        <dbReference type="SAM" id="MobiDB-lite"/>
    </source>
</evidence>
<dbReference type="AlphaFoldDB" id="A0A6A6GVR5"/>
<dbReference type="Proteomes" id="UP000800092">
    <property type="component" value="Unassembled WGS sequence"/>
</dbReference>
<keyword evidence="5 7" id="KW-0472">Membrane</keyword>
<feature type="transmembrane region" description="Helical" evidence="7">
    <location>
        <begin position="176"/>
        <end position="199"/>
    </location>
</feature>
<dbReference type="CDD" id="cd17323">
    <property type="entry name" value="MFS_Tpo1_MDR_like"/>
    <property type="match status" value="1"/>
</dbReference>
<dbReference type="FunFam" id="1.20.1250.20:FF:000011">
    <property type="entry name" value="MFS multidrug transporter, putative"/>
    <property type="match status" value="1"/>
</dbReference>
<feature type="transmembrane region" description="Helical" evidence="7">
    <location>
        <begin position="85"/>
        <end position="105"/>
    </location>
</feature>
<gene>
    <name evidence="9" type="ORF">EV356DRAFT_455309</name>
</gene>
<comment type="similarity">
    <text evidence="2">Belongs to the major facilitator superfamily.</text>
</comment>
<dbReference type="Gene3D" id="1.20.1250.20">
    <property type="entry name" value="MFS general substrate transporter like domains"/>
    <property type="match status" value="1"/>
</dbReference>
<feature type="transmembrane region" description="Helical" evidence="7">
    <location>
        <begin position="318"/>
        <end position="337"/>
    </location>
</feature>
<comment type="subcellular location">
    <subcellularLocation>
        <location evidence="1">Membrane</location>
        <topology evidence="1">Multi-pass membrane protein</topology>
    </subcellularLocation>
</comment>
<dbReference type="Pfam" id="PF07690">
    <property type="entry name" value="MFS_1"/>
    <property type="match status" value="1"/>
</dbReference>
<feature type="transmembrane region" description="Helical" evidence="7">
    <location>
        <begin position="382"/>
        <end position="404"/>
    </location>
</feature>
<keyword evidence="10" id="KW-1185">Reference proteome</keyword>
<dbReference type="EMBL" id="ML991856">
    <property type="protein sequence ID" value="KAF2229688.1"/>
    <property type="molecule type" value="Genomic_DNA"/>
</dbReference>
<dbReference type="InterPro" id="IPR036259">
    <property type="entry name" value="MFS_trans_sf"/>
</dbReference>
<evidence type="ECO:0000313" key="10">
    <source>
        <dbReference type="Proteomes" id="UP000800092"/>
    </source>
</evidence>
<dbReference type="PROSITE" id="PS50850">
    <property type="entry name" value="MFS"/>
    <property type="match status" value="1"/>
</dbReference>
<evidence type="ECO:0000256" key="1">
    <source>
        <dbReference type="ARBA" id="ARBA00004141"/>
    </source>
</evidence>
<dbReference type="SUPFAM" id="SSF103473">
    <property type="entry name" value="MFS general substrate transporter"/>
    <property type="match status" value="1"/>
</dbReference>
<feature type="transmembrane region" description="Helical" evidence="7">
    <location>
        <begin position="450"/>
        <end position="470"/>
    </location>
</feature>
<feature type="transmembrane region" description="Helical" evidence="7">
    <location>
        <begin position="357"/>
        <end position="376"/>
    </location>
</feature>
<evidence type="ECO:0000313" key="9">
    <source>
        <dbReference type="EMBL" id="KAF2229688.1"/>
    </source>
</evidence>
<dbReference type="PANTHER" id="PTHR23502">
    <property type="entry name" value="MAJOR FACILITATOR SUPERFAMILY"/>
    <property type="match status" value="1"/>
</dbReference>
<evidence type="ECO:0000256" key="7">
    <source>
        <dbReference type="SAM" id="Phobius"/>
    </source>
</evidence>
<sequence length="486" mass="53064">MVPLRESSDEETPPVMEEKPASPPSNIVDWDGPDDPQNPMNWPMSHRWFQVGIISLLTFSTPLASSMFAPGIGLLDQQFHSVSDVLSALVLSVYLLGFVSGPLIAAPLSETIGRLSVYHGSNLFFVIFSIACGVSSNMRMLIGFRFLMGTFGSVPVTIGGGTVADMMPPLKRGKAINLWALGPSLGPVIGPACGGWLSQRASWRWNFYVIAIFHGAIAVVAVFVLRESYAPTLLYRKTKRLRKETGNNQLQSKLESNISTAERFKMAILRPGRMLMTPIVAILCIQVALIYAYLYLLFSILTLAFVEVYGFSVGLSGLIYFGPGVGTMIAIFGQAMYSDRYVAKKSAKGEMKPEYRLPPLVLGTLLVPIGLLWFGWSMRKSVYWLVPVLGTVPIGAGLILNLVPAQTYFIDAYTRFAASAIAANTIVRSLVGGVLPLAGQPMYTKLGYGWGSTLLALVALVLAPLSWLIVKHGERLRTNPRFAVQF</sequence>
<dbReference type="GO" id="GO:0022857">
    <property type="term" value="F:transmembrane transporter activity"/>
    <property type="evidence" value="ECO:0007669"/>
    <property type="project" value="InterPro"/>
</dbReference>
<evidence type="ECO:0000256" key="4">
    <source>
        <dbReference type="ARBA" id="ARBA00022989"/>
    </source>
</evidence>
<keyword evidence="4 7" id="KW-1133">Transmembrane helix</keyword>
<dbReference type="GO" id="GO:0016020">
    <property type="term" value="C:membrane"/>
    <property type="evidence" value="ECO:0007669"/>
    <property type="project" value="UniProtKB-SubCell"/>
</dbReference>
<protein>
    <submittedName>
        <fullName evidence="9">Putative MFS transporter</fullName>
    </submittedName>
</protein>
<feature type="transmembrane region" description="Helical" evidence="7">
    <location>
        <begin position="117"/>
        <end position="136"/>
    </location>
</feature>
<reference evidence="9" key="1">
    <citation type="journal article" date="2020" name="Stud. Mycol.">
        <title>101 Dothideomycetes genomes: a test case for predicting lifestyles and emergence of pathogens.</title>
        <authorList>
            <person name="Haridas S."/>
            <person name="Albert R."/>
            <person name="Binder M."/>
            <person name="Bloem J."/>
            <person name="Labutti K."/>
            <person name="Salamov A."/>
            <person name="Andreopoulos B."/>
            <person name="Baker S."/>
            <person name="Barry K."/>
            <person name="Bills G."/>
            <person name="Bluhm B."/>
            <person name="Cannon C."/>
            <person name="Castanera R."/>
            <person name="Culley D."/>
            <person name="Daum C."/>
            <person name="Ezra D."/>
            <person name="Gonzalez J."/>
            <person name="Henrissat B."/>
            <person name="Kuo A."/>
            <person name="Liang C."/>
            <person name="Lipzen A."/>
            <person name="Lutzoni F."/>
            <person name="Magnuson J."/>
            <person name="Mondo S."/>
            <person name="Nolan M."/>
            <person name="Ohm R."/>
            <person name="Pangilinan J."/>
            <person name="Park H.-J."/>
            <person name="Ramirez L."/>
            <person name="Alfaro M."/>
            <person name="Sun H."/>
            <person name="Tritt A."/>
            <person name="Yoshinaga Y."/>
            <person name="Zwiers L.-H."/>
            <person name="Turgeon B."/>
            <person name="Goodwin S."/>
            <person name="Spatafora J."/>
            <person name="Crous P."/>
            <person name="Grigoriev I."/>
        </authorList>
    </citation>
    <scope>NUCLEOTIDE SEQUENCE</scope>
    <source>
        <strain evidence="9">Tuck. ex Michener</strain>
    </source>
</reference>
<organism evidence="9 10">
    <name type="scientific">Viridothelium virens</name>
    <name type="common">Speckled blister lichen</name>
    <name type="synonym">Trypethelium virens</name>
    <dbReference type="NCBI Taxonomy" id="1048519"/>
    <lineage>
        <taxon>Eukaryota</taxon>
        <taxon>Fungi</taxon>
        <taxon>Dikarya</taxon>
        <taxon>Ascomycota</taxon>
        <taxon>Pezizomycotina</taxon>
        <taxon>Dothideomycetes</taxon>
        <taxon>Dothideomycetes incertae sedis</taxon>
        <taxon>Trypetheliales</taxon>
        <taxon>Trypetheliaceae</taxon>
        <taxon>Viridothelium</taxon>
    </lineage>
</organism>
<dbReference type="InterPro" id="IPR020846">
    <property type="entry name" value="MFS_dom"/>
</dbReference>
<feature type="domain" description="Major facilitator superfamily (MFS) profile" evidence="8">
    <location>
        <begin position="50"/>
        <end position="474"/>
    </location>
</feature>
<evidence type="ECO:0000256" key="2">
    <source>
        <dbReference type="ARBA" id="ARBA00008335"/>
    </source>
</evidence>
<feature type="transmembrane region" description="Helical" evidence="7">
    <location>
        <begin position="416"/>
        <end position="438"/>
    </location>
</feature>
<feature type="transmembrane region" description="Helical" evidence="7">
    <location>
        <begin position="142"/>
        <end position="164"/>
    </location>
</feature>
<feature type="transmembrane region" description="Helical" evidence="7">
    <location>
        <begin position="48"/>
        <end position="73"/>
    </location>
</feature>